<comment type="caution">
    <text evidence="1">The sequence shown here is derived from an EMBL/GenBank/DDBJ whole genome shotgun (WGS) entry which is preliminary data.</text>
</comment>
<organism evidence="1 2">
    <name type="scientific">Anaerostipes hominis</name>
    <name type="common">ex Liu et al. 2021</name>
    <dbReference type="NCBI Taxonomy" id="2763018"/>
    <lineage>
        <taxon>Bacteria</taxon>
        <taxon>Bacillati</taxon>
        <taxon>Bacillota</taxon>
        <taxon>Clostridia</taxon>
        <taxon>Lachnospirales</taxon>
        <taxon>Lachnospiraceae</taxon>
        <taxon>Anaerostipes</taxon>
    </lineage>
</organism>
<sequence length="66" mass="8161">MAYPIEIQLWCGKDYLFNIWSHRYVYKYKNAEIGKILYKEYDDKIISSEKDFLERLNYWEGEINGR</sequence>
<accession>A0ABR7FVU8</accession>
<name>A0ABR7FVU8_9FIRM</name>
<evidence type="ECO:0000313" key="1">
    <source>
        <dbReference type="EMBL" id="MBC5679301.1"/>
    </source>
</evidence>
<reference evidence="1 2" key="1">
    <citation type="submission" date="2020-08" db="EMBL/GenBank/DDBJ databases">
        <title>Genome public.</title>
        <authorList>
            <person name="Liu C."/>
            <person name="Sun Q."/>
        </authorList>
    </citation>
    <scope>NUCLEOTIDE SEQUENCE [LARGE SCALE GENOMIC DNA]</scope>
    <source>
        <strain evidence="1 2">NSJ-7</strain>
    </source>
</reference>
<dbReference type="Proteomes" id="UP000635828">
    <property type="component" value="Unassembled WGS sequence"/>
</dbReference>
<dbReference type="EMBL" id="JACOOS010000045">
    <property type="protein sequence ID" value="MBC5679301.1"/>
    <property type="molecule type" value="Genomic_DNA"/>
</dbReference>
<gene>
    <name evidence="1" type="ORF">H8S22_17730</name>
</gene>
<protein>
    <submittedName>
        <fullName evidence="1">Uncharacterized protein</fullName>
    </submittedName>
</protein>
<keyword evidence="2" id="KW-1185">Reference proteome</keyword>
<evidence type="ECO:0000313" key="2">
    <source>
        <dbReference type="Proteomes" id="UP000635828"/>
    </source>
</evidence>
<proteinExistence type="predicted"/>